<evidence type="ECO:0000313" key="1">
    <source>
        <dbReference type="EMBL" id="MFC5497711.1"/>
    </source>
</evidence>
<dbReference type="InterPro" id="IPR023198">
    <property type="entry name" value="PGP-like_dom2"/>
</dbReference>
<gene>
    <name evidence="1" type="ORF">ACFPOE_09215</name>
</gene>
<comment type="caution">
    <text evidence="1">The sequence shown here is derived from an EMBL/GenBank/DDBJ whole genome shotgun (WGS) entry which is preliminary data.</text>
</comment>
<proteinExistence type="predicted"/>
<name>A0ABW0NCS3_9BURK</name>
<dbReference type="EMBL" id="JBHSMF010000006">
    <property type="protein sequence ID" value="MFC5497711.1"/>
    <property type="molecule type" value="Genomic_DNA"/>
</dbReference>
<sequence>MSNTPTTAANDPAVEAQRHAYNAAFQELDLPWHWDAATYQRLAGHGCGVRRYLETERPHLLRAYDPEFLVAAVESVKARRLGGAAA</sequence>
<reference evidence="2" key="1">
    <citation type="journal article" date="2019" name="Int. J. Syst. Evol. Microbiol.">
        <title>The Global Catalogue of Microorganisms (GCM) 10K type strain sequencing project: providing services to taxonomists for standard genome sequencing and annotation.</title>
        <authorList>
            <consortium name="The Broad Institute Genomics Platform"/>
            <consortium name="The Broad Institute Genome Sequencing Center for Infectious Disease"/>
            <person name="Wu L."/>
            <person name="Ma J."/>
        </authorList>
    </citation>
    <scope>NUCLEOTIDE SEQUENCE [LARGE SCALE GENOMIC DNA]</scope>
    <source>
        <strain evidence="2">CCUG 57401</strain>
    </source>
</reference>
<dbReference type="Gene3D" id="1.10.150.240">
    <property type="entry name" value="Putative phosphatase, domain 2"/>
    <property type="match status" value="1"/>
</dbReference>
<dbReference type="RefSeq" id="WP_376849790.1">
    <property type="nucleotide sequence ID" value="NZ_JBHSMF010000006.1"/>
</dbReference>
<evidence type="ECO:0000313" key="2">
    <source>
        <dbReference type="Proteomes" id="UP001596037"/>
    </source>
</evidence>
<keyword evidence="2" id="KW-1185">Reference proteome</keyword>
<accession>A0ABW0NCS3</accession>
<dbReference type="Proteomes" id="UP001596037">
    <property type="component" value="Unassembled WGS sequence"/>
</dbReference>
<protein>
    <submittedName>
        <fullName evidence="1">Uncharacterized protein</fullName>
    </submittedName>
</protein>
<organism evidence="1 2">
    <name type="scientific">Caenimonas terrae</name>
    <dbReference type="NCBI Taxonomy" id="696074"/>
    <lineage>
        <taxon>Bacteria</taxon>
        <taxon>Pseudomonadati</taxon>
        <taxon>Pseudomonadota</taxon>
        <taxon>Betaproteobacteria</taxon>
        <taxon>Burkholderiales</taxon>
        <taxon>Comamonadaceae</taxon>
        <taxon>Caenimonas</taxon>
    </lineage>
</organism>